<feature type="chain" id="PRO_5042148520" description="Heparan-alpha-glucosaminide N-acetyltransferase catalytic domain-containing protein" evidence="6">
    <location>
        <begin position="21"/>
        <end position="1531"/>
    </location>
</feature>
<feature type="transmembrane region" description="Helical" evidence="5">
    <location>
        <begin position="733"/>
        <end position="753"/>
    </location>
</feature>
<feature type="transmembrane region" description="Helical" evidence="5">
    <location>
        <begin position="1027"/>
        <end position="1052"/>
    </location>
</feature>
<feature type="transmembrane region" description="Helical" evidence="5">
    <location>
        <begin position="935"/>
        <end position="955"/>
    </location>
</feature>
<dbReference type="GO" id="GO:0050661">
    <property type="term" value="F:NADP binding"/>
    <property type="evidence" value="ECO:0007669"/>
    <property type="project" value="InterPro"/>
</dbReference>
<name>A0AAD2FSS5_9STRA</name>
<evidence type="ECO:0000313" key="9">
    <source>
        <dbReference type="Proteomes" id="UP001295423"/>
    </source>
</evidence>
<feature type="signal peptide" evidence="6">
    <location>
        <begin position="1"/>
        <end position="20"/>
    </location>
</feature>
<feature type="transmembrane region" description="Helical" evidence="5">
    <location>
        <begin position="1312"/>
        <end position="1330"/>
    </location>
</feature>
<dbReference type="Gene3D" id="3.50.50.60">
    <property type="entry name" value="FAD/NAD(P)-binding domain"/>
    <property type="match status" value="1"/>
</dbReference>
<evidence type="ECO:0000256" key="6">
    <source>
        <dbReference type="SAM" id="SignalP"/>
    </source>
</evidence>
<feature type="domain" description="Heparan-alpha-glucosaminide N-acetyltransferase catalytic" evidence="7">
    <location>
        <begin position="727"/>
        <end position="942"/>
    </location>
</feature>
<dbReference type="EMBL" id="CAKOGP040001792">
    <property type="protein sequence ID" value="CAJ1951900.1"/>
    <property type="molecule type" value="Genomic_DNA"/>
</dbReference>
<keyword evidence="5" id="KW-0812">Transmembrane</keyword>
<protein>
    <recommendedName>
        <fullName evidence="7">Heparan-alpha-glucosaminide N-acetyltransferase catalytic domain-containing protein</fullName>
    </recommendedName>
</protein>
<organism evidence="8 9">
    <name type="scientific">Cylindrotheca closterium</name>
    <dbReference type="NCBI Taxonomy" id="2856"/>
    <lineage>
        <taxon>Eukaryota</taxon>
        <taxon>Sar</taxon>
        <taxon>Stramenopiles</taxon>
        <taxon>Ochrophyta</taxon>
        <taxon>Bacillariophyta</taxon>
        <taxon>Bacillariophyceae</taxon>
        <taxon>Bacillariophycidae</taxon>
        <taxon>Bacillariales</taxon>
        <taxon>Bacillariaceae</taxon>
        <taxon>Cylindrotheca</taxon>
    </lineage>
</organism>
<evidence type="ECO:0000259" key="7">
    <source>
        <dbReference type="Pfam" id="PF07786"/>
    </source>
</evidence>
<feature type="transmembrane region" description="Helical" evidence="5">
    <location>
        <begin position="1433"/>
        <end position="1461"/>
    </location>
</feature>
<dbReference type="GO" id="GO:0004499">
    <property type="term" value="F:N,N-dimethylaniline monooxygenase activity"/>
    <property type="evidence" value="ECO:0007669"/>
    <property type="project" value="InterPro"/>
</dbReference>
<evidence type="ECO:0000256" key="5">
    <source>
        <dbReference type="SAM" id="Phobius"/>
    </source>
</evidence>
<dbReference type="Pfam" id="PF07786">
    <property type="entry name" value="HGSNAT_cat"/>
    <property type="match status" value="2"/>
</dbReference>
<keyword evidence="4" id="KW-0560">Oxidoreductase</keyword>
<keyword evidence="9" id="KW-1185">Reference proteome</keyword>
<feature type="transmembrane region" description="Helical" evidence="5">
    <location>
        <begin position="759"/>
        <end position="778"/>
    </location>
</feature>
<dbReference type="Proteomes" id="UP001295423">
    <property type="component" value="Unassembled WGS sequence"/>
</dbReference>
<evidence type="ECO:0000256" key="4">
    <source>
        <dbReference type="ARBA" id="ARBA00023002"/>
    </source>
</evidence>
<comment type="similarity">
    <text evidence="1">Belongs to the FMO family.</text>
</comment>
<gene>
    <name evidence="8" type="ORF">CYCCA115_LOCUS13294</name>
</gene>
<dbReference type="PANTHER" id="PTHR23023">
    <property type="entry name" value="DIMETHYLANILINE MONOOXYGENASE"/>
    <property type="match status" value="1"/>
</dbReference>
<keyword evidence="2" id="KW-0285">Flavoprotein</keyword>
<proteinExistence type="inferred from homology"/>
<keyword evidence="5" id="KW-1133">Transmembrane helix</keyword>
<evidence type="ECO:0000256" key="3">
    <source>
        <dbReference type="ARBA" id="ARBA00022827"/>
    </source>
</evidence>
<dbReference type="InterPro" id="IPR012429">
    <property type="entry name" value="HGSNAT_cat"/>
</dbReference>
<dbReference type="InterPro" id="IPR050346">
    <property type="entry name" value="FMO-like"/>
</dbReference>
<feature type="domain" description="Heparan-alpha-glucosaminide N-acetyltransferase catalytic" evidence="7">
    <location>
        <begin position="1133"/>
        <end position="1347"/>
    </location>
</feature>
<evidence type="ECO:0000256" key="1">
    <source>
        <dbReference type="ARBA" id="ARBA00009183"/>
    </source>
</evidence>
<feature type="transmembrane region" description="Helical" evidence="5">
    <location>
        <begin position="844"/>
        <end position="863"/>
    </location>
</feature>
<dbReference type="InterPro" id="IPR036188">
    <property type="entry name" value="FAD/NAD-bd_sf"/>
</dbReference>
<sequence length="1531" mass="172765">MMKLIMLCILLACFVLMASALSENDQQNAGADGPSVLVIGLGPAGLSFLHALASKRNQLQEAGDLEGLKALPRVTAVERASGPGGIWREHTKKGDNEYRNMYGDLWTNHPKETFEYPDYTFADHFGNKELPAFLRREHVRDYILARVTSVENVFETNSVYFQTEAKNVQYIKRKGQFVATLDQWQEDESIGNNGSKTWTTSSTLYFDKIIWCGGWNGIPSYPLEILATLDQGRYKGIRMHSLEVDSLLKDSIENKTIVLIGDNDSANDIAYQMLKRGANKVIIASRNDKGSASLLPSWPENRVEILRHYQLAGVTEDGTGLLFGTSDVNQGRSIADVSVVILCTGYDPNVNSLSPELSFALQHLWHLPGSLPIPASYKKHGLENDFWGVPDGWEMPHNVLTDELTKLNNGDEHIEPDLGKAMGSYISNKYIYRNVFIHNTNMFFNHETTYQQLFDIDVSAWLILGYMTGEVSIPDLNTMEQRNLEEVILQMENPNNRYHLDREYASLLDVLRNDKDHWYSHGRDRRKRELYRAEFEVQVRLIARDMQDAKYPASYGNFTHLNRNGIDLVEMSVDFYHNKYWIGYTDDRNMHNPARGWTYRDMDCSTYKSLWSGFVSKPFNGHWLDVDDHGCLVEDASDCGIPRIRKYTNDSIQMRLLPTGSEVSDETDDAGFHSYFQDGEVLELALTLVVVIAFITTSTKIVFAEESEINKSSNGADKLPSTTRYRRFRSIDVLRGMCVFNMIFIHFGEYLSAQWFRNCSLFGTPAFLLIAGLSFHVLSESAKRKGEGVSGRAFQRAMFLYLLQGAQSIVLSGKVDDVYSCETLMIAGHAQLILGMVHNFEAPVLALFSAIIIGMTGAVRVAFMDTDEYWRITDFGGSVTFDPMTDFSEWEDIFHFHVTDGFFPLFPYAAYPILGLAIGKLIYGKDEVESRSRHVKVLAIAGSILLTLSVALLMVGKLAPSLIDKSRLFGVYIGTWRSWPYESLEHVLVSVGRSLLYVAVATKMFDGDDAESIEPSLRISIRNFFSVFGRFSLTLFSLHHVAIYGILGIGGYMAGESYLAMFENMFELKTSLLLGAVFLVVMHELCVWLERESIPTLEYLQRLFCRLQLTSTRIASVQESKKEDTGKSQRSLRFRSIDVLRGMCVFNMIFVHFGEYLSAQWFRNCSLFGTPTFLLVAGLSFHVLSESAKRKGEGVGVRTCKRAIFLYLLQAAQSLILNGNIDDIFVCETLMIAGHAQLLLGLVHQFQAPVLAVLGATILATTGFVRDEFMDIEEYWRINTSEGNVMGFEVLTEDTELEDILHFHFVDGLFPLFPYAAYPILGLAIGKAIYGKDEAESRSKNLKVLAIAGGIILASGVGLLMVGKLIPEWIDESWLYGVYIGAWRSWPYESLEHILVSLGRSLLYVVAATKIFDGDHDAESDVQPSIRGSIRDFFSMYGRFSLTLFPLHHVFIYGILAIGGFSTGESYQAMFENMFELKTSLLLGAIFLCVVYELCLWLERESIPTLEHLQRHLCNSRLTLAPAVRPSKKRD</sequence>
<feature type="transmembrane region" description="Helical" evidence="5">
    <location>
        <begin position="684"/>
        <end position="703"/>
    </location>
</feature>
<accession>A0AAD2FSS5</accession>
<feature type="transmembrane region" description="Helical" evidence="5">
    <location>
        <begin position="1246"/>
        <end position="1265"/>
    </location>
</feature>
<comment type="caution">
    <text evidence="8">The sequence shown here is derived from an EMBL/GenBank/DDBJ whole genome shotgun (WGS) entry which is preliminary data.</text>
</comment>
<reference evidence="8" key="1">
    <citation type="submission" date="2023-08" db="EMBL/GenBank/DDBJ databases">
        <authorList>
            <person name="Audoor S."/>
            <person name="Bilcke G."/>
        </authorList>
    </citation>
    <scope>NUCLEOTIDE SEQUENCE</scope>
</reference>
<feature type="transmembrane region" description="Helical" evidence="5">
    <location>
        <begin position="905"/>
        <end position="923"/>
    </location>
</feature>
<keyword evidence="6" id="KW-0732">Signal</keyword>
<keyword evidence="5" id="KW-0472">Membrane</keyword>
<dbReference type="GO" id="GO:0050660">
    <property type="term" value="F:flavin adenine dinucleotide binding"/>
    <property type="evidence" value="ECO:0007669"/>
    <property type="project" value="InterPro"/>
</dbReference>
<keyword evidence="3" id="KW-0274">FAD</keyword>
<evidence type="ECO:0000313" key="8">
    <source>
        <dbReference type="EMBL" id="CAJ1951900.1"/>
    </source>
</evidence>
<dbReference type="InterPro" id="IPR020946">
    <property type="entry name" value="Flavin_mOase-like"/>
</dbReference>
<dbReference type="SUPFAM" id="SSF51905">
    <property type="entry name" value="FAD/NAD(P)-binding domain"/>
    <property type="match status" value="1"/>
</dbReference>
<dbReference type="Pfam" id="PF00743">
    <property type="entry name" value="FMO-like"/>
    <property type="match status" value="1"/>
</dbReference>
<evidence type="ECO:0000256" key="2">
    <source>
        <dbReference type="ARBA" id="ARBA00022630"/>
    </source>
</evidence>
<feature type="transmembrane region" description="Helical" evidence="5">
    <location>
        <begin position="1342"/>
        <end position="1366"/>
    </location>
</feature>